<evidence type="ECO:0000313" key="9">
    <source>
        <dbReference type="EMBL" id="KKB55697.1"/>
    </source>
</evidence>
<dbReference type="AlphaFoldDB" id="A0A0F5JE17"/>
<dbReference type="GO" id="GO:0005886">
    <property type="term" value="C:plasma membrane"/>
    <property type="evidence" value="ECO:0007669"/>
    <property type="project" value="UniProtKB-SubCell"/>
</dbReference>
<sequence>MSQKTHLIQPSRIVWVDVLRFIAIFMVICIHCSDPFNVSAEARSNPEFNFWGSLYGSFLRPCVPLFVMITGLLLLPVNLSIGDFYKKRLFRIAVPFLIWSVLYNLFPWVTGLLGLSPTIISDVFAYASSDASQSFSDAMKNIALIPFQFNVYTVPMWYLYMLIGLYLYMPFFSAWVEKATVSQKKIFLSIWAVTLFMPYAYTFFSHELFGLSAWNTFGTFYYFAGFNGYLLLGYYLTKDVKPWSWSKTIAVALTLFAIGYVVTYIGFKFMTANPDCTEQEMELFFLYCSPNVALMTVALFLLVRQVKFSSAKYIALFANITKCGLGIYLVHYFVVGLGYAIANALSIPVSIKIPVTAVMVFAISWAFVALFYRLIPKASKWIFG</sequence>
<dbReference type="PATRIC" id="fig|1203610.3.peg.3236"/>
<gene>
    <name evidence="9" type="ORF">HMPREF1536_03169</name>
</gene>
<reference evidence="9 10" key="1">
    <citation type="submission" date="2013-04" db="EMBL/GenBank/DDBJ databases">
        <title>The Genome Sequence of Parabacteroides gordonii DSM 23371.</title>
        <authorList>
            <consortium name="The Broad Institute Genomics Platform"/>
            <person name="Earl A."/>
            <person name="Ward D."/>
            <person name="Feldgarden M."/>
            <person name="Gevers D."/>
            <person name="Martens E."/>
            <person name="Sakamoto M."/>
            <person name="Benno Y."/>
            <person name="Suzuki N."/>
            <person name="Matsunaga N."/>
            <person name="Koshihara K."/>
            <person name="Seki M."/>
            <person name="Komiya H."/>
            <person name="Walker B."/>
            <person name="Young S."/>
            <person name="Zeng Q."/>
            <person name="Gargeya S."/>
            <person name="Fitzgerald M."/>
            <person name="Haas B."/>
            <person name="Abouelleil A."/>
            <person name="Allen A.W."/>
            <person name="Alvarado L."/>
            <person name="Arachchi H.M."/>
            <person name="Berlin A.M."/>
            <person name="Chapman S.B."/>
            <person name="Gainer-Dewar J."/>
            <person name="Goldberg J."/>
            <person name="Griggs A."/>
            <person name="Gujja S."/>
            <person name="Hansen M."/>
            <person name="Howarth C."/>
            <person name="Imamovic A."/>
            <person name="Ireland A."/>
            <person name="Larimer J."/>
            <person name="McCowan C."/>
            <person name="Murphy C."/>
            <person name="Pearson M."/>
            <person name="Poon T.W."/>
            <person name="Priest M."/>
            <person name="Roberts A."/>
            <person name="Saif S."/>
            <person name="Shea T."/>
            <person name="Sisk P."/>
            <person name="Sykes S."/>
            <person name="Wortman J."/>
            <person name="Nusbaum C."/>
            <person name="Birren B."/>
        </authorList>
    </citation>
    <scope>NUCLEOTIDE SEQUENCE [LARGE SCALE GENOMIC DNA]</scope>
    <source>
        <strain evidence="9 10">MS-1</strain>
    </source>
</reference>
<dbReference type="Proteomes" id="UP000033035">
    <property type="component" value="Unassembled WGS sequence"/>
</dbReference>
<evidence type="ECO:0000256" key="5">
    <source>
        <dbReference type="ARBA" id="ARBA00022989"/>
    </source>
</evidence>
<keyword evidence="5 7" id="KW-1133">Transmembrane helix</keyword>
<feature type="domain" description="Acyltransferase 3" evidence="8">
    <location>
        <begin position="14"/>
        <end position="367"/>
    </location>
</feature>
<evidence type="ECO:0000256" key="2">
    <source>
        <dbReference type="ARBA" id="ARBA00007400"/>
    </source>
</evidence>
<evidence type="ECO:0000256" key="6">
    <source>
        <dbReference type="ARBA" id="ARBA00023136"/>
    </source>
</evidence>
<feature type="transmembrane region" description="Helical" evidence="7">
    <location>
        <begin position="315"/>
        <end position="341"/>
    </location>
</feature>
<dbReference type="PANTHER" id="PTHR40074:SF2">
    <property type="entry name" value="O-ACETYLTRANSFERASE WECH"/>
    <property type="match status" value="1"/>
</dbReference>
<dbReference type="InterPro" id="IPR002656">
    <property type="entry name" value="Acyl_transf_3_dom"/>
</dbReference>
<dbReference type="GO" id="GO:0009246">
    <property type="term" value="P:enterobacterial common antigen biosynthetic process"/>
    <property type="evidence" value="ECO:0007669"/>
    <property type="project" value="TreeGrafter"/>
</dbReference>
<keyword evidence="10" id="KW-1185">Reference proteome</keyword>
<feature type="transmembrane region" description="Helical" evidence="7">
    <location>
        <begin position="89"/>
        <end position="106"/>
    </location>
</feature>
<feature type="transmembrane region" description="Helical" evidence="7">
    <location>
        <begin position="249"/>
        <end position="271"/>
    </location>
</feature>
<comment type="subcellular location">
    <subcellularLocation>
        <location evidence="1">Cell membrane</location>
        <topology evidence="1">Multi-pass membrane protein</topology>
    </subcellularLocation>
</comment>
<feature type="transmembrane region" description="Helical" evidence="7">
    <location>
        <begin position="157"/>
        <end position="174"/>
    </location>
</feature>
<dbReference type="PANTHER" id="PTHR40074">
    <property type="entry name" value="O-ACETYLTRANSFERASE WECH"/>
    <property type="match status" value="1"/>
</dbReference>
<dbReference type="HOGENOM" id="CLU_047714_0_1_10"/>
<evidence type="ECO:0000256" key="4">
    <source>
        <dbReference type="ARBA" id="ARBA00022692"/>
    </source>
</evidence>
<feature type="transmembrane region" description="Helical" evidence="7">
    <location>
        <begin position="58"/>
        <end position="77"/>
    </location>
</feature>
<dbReference type="Pfam" id="PF01757">
    <property type="entry name" value="Acyl_transf_3"/>
    <property type="match status" value="1"/>
</dbReference>
<evidence type="ECO:0000256" key="3">
    <source>
        <dbReference type="ARBA" id="ARBA00022475"/>
    </source>
</evidence>
<protein>
    <recommendedName>
        <fullName evidence="8">Acyltransferase 3 domain-containing protein</fullName>
    </recommendedName>
</protein>
<comment type="caution">
    <text evidence="9">The sequence shown here is derived from an EMBL/GenBank/DDBJ whole genome shotgun (WGS) entry which is preliminary data.</text>
</comment>
<evidence type="ECO:0000256" key="1">
    <source>
        <dbReference type="ARBA" id="ARBA00004651"/>
    </source>
</evidence>
<feature type="transmembrane region" description="Helical" evidence="7">
    <location>
        <begin position="283"/>
        <end position="303"/>
    </location>
</feature>
<evidence type="ECO:0000256" key="7">
    <source>
        <dbReference type="SAM" id="Phobius"/>
    </source>
</evidence>
<evidence type="ECO:0000259" key="8">
    <source>
        <dbReference type="Pfam" id="PF01757"/>
    </source>
</evidence>
<accession>A0A0F5JE17</accession>
<keyword evidence="4 7" id="KW-0812">Transmembrane</keyword>
<dbReference type="RefSeq" id="WP_028726156.1">
    <property type="nucleotide sequence ID" value="NZ_AUAE01000008.1"/>
</dbReference>
<comment type="similarity">
    <text evidence="2">Belongs to the acyltransferase 3 family.</text>
</comment>
<dbReference type="STRING" id="1203610.HMPREF1536_03169"/>
<keyword evidence="6 7" id="KW-0472">Membrane</keyword>
<feature type="transmembrane region" description="Helical" evidence="7">
    <location>
        <begin position="219"/>
        <end position="237"/>
    </location>
</feature>
<keyword evidence="3" id="KW-1003">Cell membrane</keyword>
<name>A0A0F5JE17_9BACT</name>
<feature type="transmembrane region" description="Helical" evidence="7">
    <location>
        <begin position="353"/>
        <end position="375"/>
    </location>
</feature>
<dbReference type="GO" id="GO:0016413">
    <property type="term" value="F:O-acetyltransferase activity"/>
    <property type="evidence" value="ECO:0007669"/>
    <property type="project" value="TreeGrafter"/>
</dbReference>
<organism evidence="9 10">
    <name type="scientific">Parabacteroides gordonii MS-1 = DSM 23371</name>
    <dbReference type="NCBI Taxonomy" id="1203610"/>
    <lineage>
        <taxon>Bacteria</taxon>
        <taxon>Pseudomonadati</taxon>
        <taxon>Bacteroidota</taxon>
        <taxon>Bacteroidia</taxon>
        <taxon>Bacteroidales</taxon>
        <taxon>Tannerellaceae</taxon>
        <taxon>Parabacteroides</taxon>
    </lineage>
</organism>
<dbReference type="EMBL" id="AQHW01000015">
    <property type="protein sequence ID" value="KKB55697.1"/>
    <property type="molecule type" value="Genomic_DNA"/>
</dbReference>
<feature type="transmembrane region" description="Helical" evidence="7">
    <location>
        <begin position="186"/>
        <end position="204"/>
    </location>
</feature>
<evidence type="ECO:0000313" key="10">
    <source>
        <dbReference type="Proteomes" id="UP000033035"/>
    </source>
</evidence>
<proteinExistence type="inferred from homology"/>